<gene>
    <name evidence="1" type="ORF">ARMOST_15770</name>
</gene>
<name>A0A284RUE9_ARMOS</name>
<dbReference type="EMBL" id="FUEG01000016">
    <property type="protein sequence ID" value="SJL12345.1"/>
    <property type="molecule type" value="Genomic_DNA"/>
</dbReference>
<proteinExistence type="predicted"/>
<dbReference type="AlphaFoldDB" id="A0A284RUE9"/>
<evidence type="ECO:0000313" key="2">
    <source>
        <dbReference type="Proteomes" id="UP000219338"/>
    </source>
</evidence>
<dbReference type="OrthoDB" id="2788229at2759"/>
<dbReference type="SUPFAM" id="SSF52047">
    <property type="entry name" value="RNI-like"/>
    <property type="match status" value="1"/>
</dbReference>
<organism evidence="1 2">
    <name type="scientific">Armillaria ostoyae</name>
    <name type="common">Armillaria root rot fungus</name>
    <dbReference type="NCBI Taxonomy" id="47428"/>
    <lineage>
        <taxon>Eukaryota</taxon>
        <taxon>Fungi</taxon>
        <taxon>Dikarya</taxon>
        <taxon>Basidiomycota</taxon>
        <taxon>Agaricomycotina</taxon>
        <taxon>Agaricomycetes</taxon>
        <taxon>Agaricomycetidae</taxon>
        <taxon>Agaricales</taxon>
        <taxon>Marasmiineae</taxon>
        <taxon>Physalacriaceae</taxon>
        <taxon>Armillaria</taxon>
    </lineage>
</organism>
<evidence type="ECO:0008006" key="3">
    <source>
        <dbReference type="Google" id="ProtNLM"/>
    </source>
</evidence>
<accession>A0A284RUE9</accession>
<reference evidence="2" key="1">
    <citation type="journal article" date="2017" name="Nat. Ecol. Evol.">
        <title>Genome expansion and lineage-specific genetic innovations in the forest pathogenic fungi Armillaria.</title>
        <authorList>
            <person name="Sipos G."/>
            <person name="Prasanna A.N."/>
            <person name="Walter M.C."/>
            <person name="O'Connor E."/>
            <person name="Balint B."/>
            <person name="Krizsan K."/>
            <person name="Kiss B."/>
            <person name="Hess J."/>
            <person name="Varga T."/>
            <person name="Slot J."/>
            <person name="Riley R."/>
            <person name="Boka B."/>
            <person name="Rigling D."/>
            <person name="Barry K."/>
            <person name="Lee J."/>
            <person name="Mihaltcheva S."/>
            <person name="LaButti K."/>
            <person name="Lipzen A."/>
            <person name="Waldron R."/>
            <person name="Moloney N.M."/>
            <person name="Sperisen C."/>
            <person name="Kredics L."/>
            <person name="Vagvoelgyi C."/>
            <person name="Patrignani A."/>
            <person name="Fitzpatrick D."/>
            <person name="Nagy I."/>
            <person name="Doyle S."/>
            <person name="Anderson J.B."/>
            <person name="Grigoriev I.V."/>
            <person name="Gueldener U."/>
            <person name="Muensterkoetter M."/>
            <person name="Nagy L.G."/>
        </authorList>
    </citation>
    <scope>NUCLEOTIDE SEQUENCE [LARGE SCALE GENOMIC DNA]</scope>
    <source>
        <strain evidence="2">C18/9</strain>
    </source>
</reference>
<dbReference type="Proteomes" id="UP000219338">
    <property type="component" value="Unassembled WGS sequence"/>
</dbReference>
<evidence type="ECO:0000313" key="1">
    <source>
        <dbReference type="EMBL" id="SJL12345.1"/>
    </source>
</evidence>
<protein>
    <recommendedName>
        <fullName evidence="3">F-box domain-containing protein</fullName>
    </recommendedName>
</protein>
<sequence length="384" mass="43904">MSELPQELVDDVVDRLHDDPKALKVCSLICHAFCARSRRHIFRTVSLVDEKRCIDFCDLCQKSLYISQSVVILHVSTNSVVEKLLKSRLLGSFVILHSATFRTVDFDTDRLPYHCFSAFSSIRSITLAGVTFRDIVHFSTSLSYLTLLKKMNVYAIDIRLAGQALPNSNGTVRRPRVQDLKLSCNLRDGPVLEAFANGDLISLRGLRNLSTMFCPQNILHLERLVQTPSLQVLGVKGLQSTDLGSRDPLSLGNVHTLVLQINWYPDDSHLSAVRWWTRCLAISPSLRRVTILYDIRPPFSNPDHPRDDNNEDYARLTWMNLDRVFSEKTPFTLQSFRMTLCTDLVAKEDKLELKEYMEDMFPGIQARCKLRVDVVKDFRSVITR</sequence>
<keyword evidence="2" id="KW-1185">Reference proteome</keyword>